<gene>
    <name evidence="2" type="ORF">FHS83_001861</name>
</gene>
<dbReference type="Pfam" id="PF12146">
    <property type="entry name" value="Hydrolase_4"/>
    <property type="match status" value="1"/>
</dbReference>
<dbReference type="AlphaFoldDB" id="A0A846MZ05"/>
<protein>
    <submittedName>
        <fullName evidence="2">Lysophospholipase</fullName>
        <ecNumber evidence="2">3.1.1.5</ecNumber>
    </submittedName>
</protein>
<evidence type="ECO:0000313" key="2">
    <source>
        <dbReference type="EMBL" id="NIK88543.1"/>
    </source>
</evidence>
<dbReference type="EMBL" id="JAASRM010000001">
    <property type="protein sequence ID" value="NIK88543.1"/>
    <property type="molecule type" value="Genomic_DNA"/>
</dbReference>
<dbReference type="PANTHER" id="PTHR43798">
    <property type="entry name" value="MONOACYLGLYCEROL LIPASE"/>
    <property type="match status" value="1"/>
</dbReference>
<feature type="domain" description="Serine aminopeptidase S33" evidence="1">
    <location>
        <begin position="31"/>
        <end position="284"/>
    </location>
</feature>
<sequence length="299" mass="33231">MAQFDFKFISASDGRRLRTGVFAPERPRGRVAVLLSGQSEFIEKYLEVIGELNARGFTVATFDWRGQGGSARALTQPLKSYVGDFAEYDDDLQSFMAEVVAPISATAPLVLAHSMGGHMALRALHDQPGMFSRAMLVAPMVGISTRGYPGSLARAMTALQTFAGKGREFAWGMAERDPFLIDFSRQLCTSDSARFERTQKILRAHPELRLAGPTWGWIEAAYRSMKRQSEAGYAEAIRTPTLVFGAGKDRIVLTEAVRRFASRLPNGRYVEIADAEHEILMEADAIREEFWRAFDGFMG</sequence>
<dbReference type="Gene3D" id="3.40.50.1820">
    <property type="entry name" value="alpha/beta hydrolase"/>
    <property type="match status" value="1"/>
</dbReference>
<reference evidence="2 3" key="1">
    <citation type="submission" date="2020-03" db="EMBL/GenBank/DDBJ databases">
        <title>Genomic Encyclopedia of Type Strains, Phase IV (KMG-IV): sequencing the most valuable type-strain genomes for metagenomic binning, comparative biology and taxonomic classification.</title>
        <authorList>
            <person name="Goeker M."/>
        </authorList>
    </citation>
    <scope>NUCLEOTIDE SEQUENCE [LARGE SCALE GENOMIC DNA]</scope>
    <source>
        <strain evidence="2 3">DSM 19867</strain>
    </source>
</reference>
<dbReference type="GO" id="GO:0004622">
    <property type="term" value="F:phosphatidylcholine lysophospholipase activity"/>
    <property type="evidence" value="ECO:0007669"/>
    <property type="project" value="UniProtKB-EC"/>
</dbReference>
<keyword evidence="3" id="KW-1185">Reference proteome</keyword>
<organism evidence="2 3">
    <name type="scientific">Rhizomicrobium palustre</name>
    <dbReference type="NCBI Taxonomy" id="189966"/>
    <lineage>
        <taxon>Bacteria</taxon>
        <taxon>Pseudomonadati</taxon>
        <taxon>Pseudomonadota</taxon>
        <taxon>Alphaproteobacteria</taxon>
        <taxon>Micropepsales</taxon>
        <taxon>Micropepsaceae</taxon>
        <taxon>Rhizomicrobium</taxon>
    </lineage>
</organism>
<dbReference type="GO" id="GO:0016020">
    <property type="term" value="C:membrane"/>
    <property type="evidence" value="ECO:0007669"/>
    <property type="project" value="TreeGrafter"/>
</dbReference>
<name>A0A846MZ05_9PROT</name>
<dbReference type="InterPro" id="IPR022742">
    <property type="entry name" value="Hydrolase_4"/>
</dbReference>
<dbReference type="PANTHER" id="PTHR43798:SF33">
    <property type="entry name" value="HYDROLASE, PUTATIVE (AFU_ORTHOLOGUE AFUA_2G14860)-RELATED"/>
    <property type="match status" value="1"/>
</dbReference>
<dbReference type="EC" id="3.1.1.5" evidence="2"/>
<dbReference type="InterPro" id="IPR050266">
    <property type="entry name" value="AB_hydrolase_sf"/>
</dbReference>
<accession>A0A846MZ05</accession>
<dbReference type="InterPro" id="IPR029058">
    <property type="entry name" value="AB_hydrolase_fold"/>
</dbReference>
<evidence type="ECO:0000259" key="1">
    <source>
        <dbReference type="Pfam" id="PF12146"/>
    </source>
</evidence>
<keyword evidence="2" id="KW-0378">Hydrolase</keyword>
<dbReference type="RefSeq" id="WP_167082714.1">
    <property type="nucleotide sequence ID" value="NZ_BAAADC010000001.1"/>
</dbReference>
<dbReference type="SUPFAM" id="SSF53474">
    <property type="entry name" value="alpha/beta-Hydrolases"/>
    <property type="match status" value="1"/>
</dbReference>
<dbReference type="Proteomes" id="UP000570514">
    <property type="component" value="Unassembled WGS sequence"/>
</dbReference>
<proteinExistence type="predicted"/>
<evidence type="ECO:0000313" key="3">
    <source>
        <dbReference type="Proteomes" id="UP000570514"/>
    </source>
</evidence>
<comment type="caution">
    <text evidence="2">The sequence shown here is derived from an EMBL/GenBank/DDBJ whole genome shotgun (WGS) entry which is preliminary data.</text>
</comment>